<proteinExistence type="predicted"/>
<reference evidence="2" key="1">
    <citation type="submission" date="2020-11" db="EMBL/GenBank/DDBJ databases">
        <authorList>
            <person name="Tran Van P."/>
        </authorList>
    </citation>
    <scope>NUCLEOTIDE SEQUENCE</scope>
</reference>
<name>A0A7R9ADI6_9CRUS</name>
<accession>A0A7R9ADI6</accession>
<dbReference type="EMBL" id="CAJPEV010004190">
    <property type="protein sequence ID" value="CAG0901348.1"/>
    <property type="molecule type" value="Genomic_DNA"/>
</dbReference>
<sequence>MGIRKQQQLQLLRRWRRIRQEEEVWKEEEQENQEEEAPLLLVFFLFQFRSAILTFGSLKELHSAIVMKLIRMEQCFGLVLLVLLEAFLVLGHPKADPEARAVADAHASPDPVARGHPGSFSSSSSSGGFGKKKFSSSSSSSSSGLGKKFEDHYFFFEVTK</sequence>
<keyword evidence="3" id="KW-1185">Reference proteome</keyword>
<evidence type="ECO:0000313" key="3">
    <source>
        <dbReference type="Proteomes" id="UP000677054"/>
    </source>
</evidence>
<feature type="compositionally biased region" description="Low complexity" evidence="1">
    <location>
        <begin position="135"/>
        <end position="146"/>
    </location>
</feature>
<feature type="region of interest" description="Disordered" evidence="1">
    <location>
        <begin position="101"/>
        <end position="147"/>
    </location>
</feature>
<dbReference type="EMBL" id="LR903707">
    <property type="protein sequence ID" value="CAD7252194.1"/>
    <property type="molecule type" value="Genomic_DNA"/>
</dbReference>
<dbReference type="AlphaFoldDB" id="A0A7R9ADI6"/>
<protein>
    <submittedName>
        <fullName evidence="2">Uncharacterized protein</fullName>
    </submittedName>
</protein>
<gene>
    <name evidence="2" type="ORF">DSTB1V02_LOCUS11952</name>
</gene>
<dbReference type="Proteomes" id="UP000677054">
    <property type="component" value="Unassembled WGS sequence"/>
</dbReference>
<organism evidence="2">
    <name type="scientific">Darwinula stevensoni</name>
    <dbReference type="NCBI Taxonomy" id="69355"/>
    <lineage>
        <taxon>Eukaryota</taxon>
        <taxon>Metazoa</taxon>
        <taxon>Ecdysozoa</taxon>
        <taxon>Arthropoda</taxon>
        <taxon>Crustacea</taxon>
        <taxon>Oligostraca</taxon>
        <taxon>Ostracoda</taxon>
        <taxon>Podocopa</taxon>
        <taxon>Podocopida</taxon>
        <taxon>Darwinulocopina</taxon>
        <taxon>Darwinuloidea</taxon>
        <taxon>Darwinulidae</taxon>
        <taxon>Darwinula</taxon>
    </lineage>
</organism>
<evidence type="ECO:0000313" key="2">
    <source>
        <dbReference type="EMBL" id="CAD7252194.1"/>
    </source>
</evidence>
<evidence type="ECO:0000256" key="1">
    <source>
        <dbReference type="SAM" id="MobiDB-lite"/>
    </source>
</evidence>